<protein>
    <recommendedName>
        <fullName evidence="7">Lipase domain-containing protein</fullName>
    </recommendedName>
</protein>
<comment type="similarity">
    <text evidence="2 5">Belongs to the AB hydrolase superfamily. Lipase family.</text>
</comment>
<accession>A0A2J7RH37</accession>
<sequence>MDFSKRYILVFCVSFLVKISVIQSEKESVCYDELGCFSVEEPWSGPLRPVPLPAEPQVIQTRFYLYTRKRPTKRYYVKTWPGIDMKHSSYDGSKGTVFLIHGFMSTGNDTWMEDMKNAYLNNVDANVFIVDWGNGASDGEYNQVCANIRVVAAEIIRLTTYLIQKERAAPVRFHMIGHSLGAHTAGYVAKSISGIGRITGLDPAQPLFEGYKKVVQLDADDALFVEVIHTDAKPTVPLLGAGILRAVGHVDFYVNGGWSQPGCQVPVISLQKIVSRGISFNPVEDIVDSVVCPHNRALEYYTEALAYSNCTFWGRKTGFIKSAVSILSLGWLSRAFNYPSDCSITTCIPLGLKTIDFPARGSFEIATYTSPPYCISEKKVDAKMAHELSLYLYNTADVD</sequence>
<dbReference type="AlphaFoldDB" id="A0A2J7RH37"/>
<comment type="subcellular location">
    <subcellularLocation>
        <location evidence="1">Secreted</location>
    </subcellularLocation>
</comment>
<dbReference type="PANTHER" id="PTHR11610">
    <property type="entry name" value="LIPASE"/>
    <property type="match status" value="1"/>
</dbReference>
<dbReference type="InterPro" id="IPR000734">
    <property type="entry name" value="TAG_lipase"/>
</dbReference>
<feature type="signal peptide" evidence="6">
    <location>
        <begin position="1"/>
        <end position="24"/>
    </location>
</feature>
<dbReference type="OrthoDB" id="199913at2759"/>
<reference evidence="8 9" key="1">
    <citation type="submission" date="2017-12" db="EMBL/GenBank/DDBJ databases">
        <title>Hemimetabolous genomes reveal molecular basis of termite eusociality.</title>
        <authorList>
            <person name="Harrison M.C."/>
            <person name="Jongepier E."/>
            <person name="Robertson H.M."/>
            <person name="Arning N."/>
            <person name="Bitard-Feildel T."/>
            <person name="Chao H."/>
            <person name="Childers C.P."/>
            <person name="Dinh H."/>
            <person name="Doddapaneni H."/>
            <person name="Dugan S."/>
            <person name="Gowin J."/>
            <person name="Greiner C."/>
            <person name="Han Y."/>
            <person name="Hu H."/>
            <person name="Hughes D.S.T."/>
            <person name="Huylmans A.-K."/>
            <person name="Kemena C."/>
            <person name="Kremer L.P.M."/>
            <person name="Lee S.L."/>
            <person name="Lopez-Ezquerra A."/>
            <person name="Mallet L."/>
            <person name="Monroy-Kuhn J.M."/>
            <person name="Moser A."/>
            <person name="Murali S.C."/>
            <person name="Muzny D.M."/>
            <person name="Otani S."/>
            <person name="Piulachs M.-D."/>
            <person name="Poelchau M."/>
            <person name="Qu J."/>
            <person name="Schaub F."/>
            <person name="Wada-Katsumata A."/>
            <person name="Worley K.C."/>
            <person name="Xie Q."/>
            <person name="Ylla G."/>
            <person name="Poulsen M."/>
            <person name="Gibbs R.A."/>
            <person name="Schal C."/>
            <person name="Richards S."/>
            <person name="Belles X."/>
            <person name="Korb J."/>
            <person name="Bornberg-Bauer E."/>
        </authorList>
    </citation>
    <scope>NUCLEOTIDE SEQUENCE [LARGE SCALE GENOMIC DNA]</scope>
    <source>
        <tissue evidence="8">Whole body</tissue>
    </source>
</reference>
<evidence type="ECO:0000256" key="4">
    <source>
        <dbReference type="ARBA" id="ARBA00023157"/>
    </source>
</evidence>
<dbReference type="ESTHER" id="9neop-a0a2j7rh37">
    <property type="family name" value="Pancreatic_lipase"/>
</dbReference>
<dbReference type="PRINTS" id="PR00821">
    <property type="entry name" value="TAGLIPASE"/>
</dbReference>
<evidence type="ECO:0000313" key="8">
    <source>
        <dbReference type="EMBL" id="PNF40156.1"/>
    </source>
</evidence>
<dbReference type="InterPro" id="IPR002331">
    <property type="entry name" value="Lipase_panc"/>
</dbReference>
<dbReference type="InParanoid" id="A0A2J7RH37"/>
<dbReference type="InterPro" id="IPR029058">
    <property type="entry name" value="AB_hydrolase_fold"/>
</dbReference>
<dbReference type="Gene3D" id="3.40.50.1820">
    <property type="entry name" value="alpha/beta hydrolase"/>
    <property type="match status" value="1"/>
</dbReference>
<evidence type="ECO:0000313" key="9">
    <source>
        <dbReference type="Proteomes" id="UP000235965"/>
    </source>
</evidence>
<evidence type="ECO:0000256" key="6">
    <source>
        <dbReference type="SAM" id="SignalP"/>
    </source>
</evidence>
<keyword evidence="9" id="KW-1185">Reference proteome</keyword>
<dbReference type="Pfam" id="PF00151">
    <property type="entry name" value="Lipase"/>
    <property type="match status" value="1"/>
</dbReference>
<evidence type="ECO:0000256" key="1">
    <source>
        <dbReference type="ARBA" id="ARBA00004613"/>
    </source>
</evidence>
<feature type="chain" id="PRO_5014461093" description="Lipase domain-containing protein" evidence="6">
    <location>
        <begin position="25"/>
        <end position="399"/>
    </location>
</feature>
<organism evidence="8 9">
    <name type="scientific">Cryptotermes secundus</name>
    <dbReference type="NCBI Taxonomy" id="105785"/>
    <lineage>
        <taxon>Eukaryota</taxon>
        <taxon>Metazoa</taxon>
        <taxon>Ecdysozoa</taxon>
        <taxon>Arthropoda</taxon>
        <taxon>Hexapoda</taxon>
        <taxon>Insecta</taxon>
        <taxon>Pterygota</taxon>
        <taxon>Neoptera</taxon>
        <taxon>Polyneoptera</taxon>
        <taxon>Dictyoptera</taxon>
        <taxon>Blattodea</taxon>
        <taxon>Blattoidea</taxon>
        <taxon>Termitoidae</taxon>
        <taxon>Kalotermitidae</taxon>
        <taxon>Cryptotermitinae</taxon>
        <taxon>Cryptotermes</taxon>
    </lineage>
</organism>
<keyword evidence="6" id="KW-0732">Signal</keyword>
<keyword evidence="4" id="KW-1015">Disulfide bond</keyword>
<evidence type="ECO:0000256" key="2">
    <source>
        <dbReference type="ARBA" id="ARBA00010701"/>
    </source>
</evidence>
<gene>
    <name evidence="8" type="ORF">B7P43_G09763</name>
</gene>
<dbReference type="InterPro" id="IPR013818">
    <property type="entry name" value="Lipase"/>
</dbReference>
<proteinExistence type="inferred from homology"/>
<name>A0A2J7RH37_9NEOP</name>
<evidence type="ECO:0000259" key="7">
    <source>
        <dbReference type="Pfam" id="PF00151"/>
    </source>
</evidence>
<dbReference type="EMBL" id="NEVH01003747">
    <property type="protein sequence ID" value="PNF40156.1"/>
    <property type="molecule type" value="Genomic_DNA"/>
</dbReference>
<comment type="caution">
    <text evidence="8">The sequence shown here is derived from an EMBL/GenBank/DDBJ whole genome shotgun (WGS) entry which is preliminary data.</text>
</comment>
<evidence type="ECO:0000256" key="5">
    <source>
        <dbReference type="RuleBase" id="RU004262"/>
    </source>
</evidence>
<dbReference type="CDD" id="cd00707">
    <property type="entry name" value="Pancreat_lipase_like"/>
    <property type="match status" value="1"/>
</dbReference>
<feature type="domain" description="Lipase" evidence="7">
    <location>
        <begin position="28"/>
        <end position="309"/>
    </location>
</feature>
<keyword evidence="3" id="KW-0964">Secreted</keyword>
<dbReference type="PRINTS" id="PR00823">
    <property type="entry name" value="PANCLIPASE"/>
</dbReference>
<evidence type="ECO:0000256" key="3">
    <source>
        <dbReference type="ARBA" id="ARBA00022525"/>
    </source>
</evidence>
<dbReference type="Proteomes" id="UP000235965">
    <property type="component" value="Unassembled WGS sequence"/>
</dbReference>
<dbReference type="SUPFAM" id="SSF53474">
    <property type="entry name" value="alpha/beta-Hydrolases"/>
    <property type="match status" value="1"/>
</dbReference>
<dbReference type="GO" id="GO:0016042">
    <property type="term" value="P:lipid catabolic process"/>
    <property type="evidence" value="ECO:0007669"/>
    <property type="project" value="TreeGrafter"/>
</dbReference>
<dbReference type="InterPro" id="IPR033906">
    <property type="entry name" value="Lipase_N"/>
</dbReference>
<dbReference type="GO" id="GO:0004806">
    <property type="term" value="F:triacylglycerol lipase activity"/>
    <property type="evidence" value="ECO:0007669"/>
    <property type="project" value="InterPro"/>
</dbReference>
<dbReference type="STRING" id="105785.A0A2J7RH37"/>
<dbReference type="GO" id="GO:0005615">
    <property type="term" value="C:extracellular space"/>
    <property type="evidence" value="ECO:0007669"/>
    <property type="project" value="TreeGrafter"/>
</dbReference>